<keyword evidence="2" id="KW-0732">Signal</keyword>
<dbReference type="PANTHER" id="PTHR10612:SF34">
    <property type="entry name" value="APOLIPOPROTEIN D"/>
    <property type="match status" value="1"/>
</dbReference>
<reference evidence="3 4" key="1">
    <citation type="journal article" date="2015" name="Parasit. Vectors">
        <title>Draft genome of the scabies mite.</title>
        <authorList>
            <person name="Rider S.D.Jr."/>
            <person name="Morgan M.S."/>
            <person name="Arlian L.G."/>
        </authorList>
    </citation>
    <scope>NUCLEOTIDE SEQUENCE [LARGE SCALE GENOMIC DNA]</scope>
    <source>
        <strain evidence="3">Arlian Lab</strain>
    </source>
</reference>
<evidence type="ECO:0000256" key="1">
    <source>
        <dbReference type="SAM" id="MobiDB-lite"/>
    </source>
</evidence>
<evidence type="ECO:0000313" key="4">
    <source>
        <dbReference type="Proteomes" id="UP000616769"/>
    </source>
</evidence>
<comment type="caution">
    <text evidence="3">The sequence shown here is derived from an EMBL/GenBank/DDBJ whole genome shotgun (WGS) entry which is preliminary data.</text>
</comment>
<evidence type="ECO:0000313" key="3">
    <source>
        <dbReference type="EMBL" id="KPM04677.1"/>
    </source>
</evidence>
<proteinExistence type="predicted"/>
<dbReference type="GO" id="GO:0000302">
    <property type="term" value="P:response to reactive oxygen species"/>
    <property type="evidence" value="ECO:0007669"/>
    <property type="project" value="TreeGrafter"/>
</dbReference>
<name>A0A132A156_SARSC</name>
<dbReference type="VEuPathDB" id="VectorBase:SSCA000719"/>
<protein>
    <submittedName>
        <fullName evidence="3">Uncharacterized protein</fullName>
    </submittedName>
</protein>
<feature type="chain" id="PRO_5007287356" evidence="2">
    <location>
        <begin position="21"/>
        <end position="378"/>
    </location>
</feature>
<feature type="compositionally biased region" description="Polar residues" evidence="1">
    <location>
        <begin position="318"/>
        <end position="335"/>
    </location>
</feature>
<dbReference type="Gene3D" id="2.40.128.20">
    <property type="match status" value="2"/>
</dbReference>
<dbReference type="GO" id="GO:0006629">
    <property type="term" value="P:lipid metabolic process"/>
    <property type="evidence" value="ECO:0007669"/>
    <property type="project" value="TreeGrafter"/>
</dbReference>
<dbReference type="EMBL" id="JXLN01009872">
    <property type="protein sequence ID" value="KPM04677.1"/>
    <property type="molecule type" value="Genomic_DNA"/>
</dbReference>
<dbReference type="GO" id="GO:0005737">
    <property type="term" value="C:cytoplasm"/>
    <property type="evidence" value="ECO:0007669"/>
    <property type="project" value="TreeGrafter"/>
</dbReference>
<dbReference type="AlphaFoldDB" id="A0A132A156"/>
<accession>A0A132A156</accession>
<dbReference type="OrthoDB" id="6728016at2759"/>
<dbReference type="InterPro" id="IPR022272">
    <property type="entry name" value="Lipocalin_CS"/>
</dbReference>
<feature type="signal peptide" evidence="2">
    <location>
        <begin position="1"/>
        <end position="20"/>
    </location>
</feature>
<dbReference type="InterPro" id="IPR012674">
    <property type="entry name" value="Calycin"/>
</dbReference>
<dbReference type="PANTHER" id="PTHR10612">
    <property type="entry name" value="APOLIPOPROTEIN D"/>
    <property type="match status" value="1"/>
</dbReference>
<feature type="region of interest" description="Disordered" evidence="1">
    <location>
        <begin position="73"/>
        <end position="104"/>
    </location>
</feature>
<feature type="region of interest" description="Disordered" evidence="1">
    <location>
        <begin position="318"/>
        <end position="339"/>
    </location>
</feature>
<organism evidence="3 4">
    <name type="scientific">Sarcoptes scabiei</name>
    <name type="common">Itch mite</name>
    <name type="synonym">Acarus scabiei</name>
    <dbReference type="NCBI Taxonomy" id="52283"/>
    <lineage>
        <taxon>Eukaryota</taxon>
        <taxon>Metazoa</taxon>
        <taxon>Ecdysozoa</taxon>
        <taxon>Arthropoda</taxon>
        <taxon>Chelicerata</taxon>
        <taxon>Arachnida</taxon>
        <taxon>Acari</taxon>
        <taxon>Acariformes</taxon>
        <taxon>Sarcoptiformes</taxon>
        <taxon>Astigmata</taxon>
        <taxon>Psoroptidia</taxon>
        <taxon>Sarcoptoidea</taxon>
        <taxon>Sarcoptidae</taxon>
        <taxon>Sarcoptinae</taxon>
        <taxon>Sarcoptes</taxon>
    </lineage>
</organism>
<dbReference type="PROSITE" id="PS00213">
    <property type="entry name" value="LIPOCALIN"/>
    <property type="match status" value="1"/>
</dbReference>
<sequence length="378" mass="44005">MAHRIAILFLVATIVEPSTSILFNQFYPGDCPALRLMKNFQMEKFLGEWLVLENSNDNRDRCLREYFDSSNDLETKSPIDETNNDRDPKADNEHNATAKKKKSSLNSINMARYNELETLINANESIKQEQHRTDYGNDNIMDQDHDESTNFDDLVLLDEDGYPIHDDKLDQSDSFPFSTSPSRDQKKIYNFRRKFLPFGERQSLQEKGRIRFLSDDLDQRSEWEIDLPFSETGMLNMKHYQVIATDYQKYAIVWRCQSTIFGHRRSAQLMGRSLTSIDPKTMLELRTILRNIEKEYQLRFYKVRQNDCDRKLSVQSMTSSPSLAMGPTTTTTEPNSGDGAELFDVVIPERKKSNKKEKKKLINIDVGGFHLSISFPFW</sequence>
<dbReference type="SUPFAM" id="SSF50814">
    <property type="entry name" value="Lipocalins"/>
    <property type="match status" value="1"/>
</dbReference>
<evidence type="ECO:0000256" key="2">
    <source>
        <dbReference type="SAM" id="SignalP"/>
    </source>
</evidence>
<dbReference type="Proteomes" id="UP000616769">
    <property type="component" value="Unassembled WGS sequence"/>
</dbReference>
<gene>
    <name evidence="3" type="ORF">QR98_0031280</name>
</gene>
<feature type="compositionally biased region" description="Basic and acidic residues" evidence="1">
    <location>
        <begin position="73"/>
        <end position="96"/>
    </location>
</feature>